<dbReference type="GO" id="GO:0005886">
    <property type="term" value="C:plasma membrane"/>
    <property type="evidence" value="ECO:0007669"/>
    <property type="project" value="UniProtKB-SubCell"/>
</dbReference>
<dbReference type="AlphaFoldDB" id="A0A4R7I249"/>
<dbReference type="Proteomes" id="UP000294558">
    <property type="component" value="Unassembled WGS sequence"/>
</dbReference>
<reference evidence="9 10" key="1">
    <citation type="submission" date="2019-03" db="EMBL/GenBank/DDBJ databases">
        <title>Sequencing the genomes of 1000 actinobacteria strains.</title>
        <authorList>
            <person name="Klenk H.-P."/>
        </authorList>
    </citation>
    <scope>NUCLEOTIDE SEQUENCE [LARGE SCALE GENOMIC DNA]</scope>
    <source>
        <strain evidence="9 10">DSM 18936</strain>
    </source>
</reference>
<protein>
    <submittedName>
        <fullName evidence="9">RDD family protein</fullName>
    </submittedName>
</protein>
<evidence type="ECO:0000256" key="1">
    <source>
        <dbReference type="ARBA" id="ARBA00004651"/>
    </source>
</evidence>
<evidence type="ECO:0000313" key="10">
    <source>
        <dbReference type="Proteomes" id="UP000294558"/>
    </source>
</evidence>
<comment type="caution">
    <text evidence="9">The sequence shown here is derived from an EMBL/GenBank/DDBJ whole genome shotgun (WGS) entry which is preliminary data.</text>
</comment>
<evidence type="ECO:0000256" key="2">
    <source>
        <dbReference type="ARBA" id="ARBA00022475"/>
    </source>
</evidence>
<evidence type="ECO:0000256" key="5">
    <source>
        <dbReference type="ARBA" id="ARBA00023136"/>
    </source>
</evidence>
<evidence type="ECO:0000256" key="4">
    <source>
        <dbReference type="ARBA" id="ARBA00022989"/>
    </source>
</evidence>
<dbReference type="Pfam" id="PF06271">
    <property type="entry name" value="RDD"/>
    <property type="match status" value="1"/>
</dbReference>
<keyword evidence="4 7" id="KW-1133">Transmembrane helix</keyword>
<keyword evidence="2" id="KW-1003">Cell membrane</keyword>
<evidence type="ECO:0000259" key="8">
    <source>
        <dbReference type="Pfam" id="PF06271"/>
    </source>
</evidence>
<dbReference type="InterPro" id="IPR051791">
    <property type="entry name" value="Pra-immunoreactive"/>
</dbReference>
<feature type="transmembrane region" description="Helical" evidence="7">
    <location>
        <begin position="81"/>
        <end position="99"/>
    </location>
</feature>
<feature type="region of interest" description="Disordered" evidence="6">
    <location>
        <begin position="1"/>
        <end position="26"/>
    </location>
</feature>
<name>A0A4R7I249_9ACTN</name>
<feature type="compositionally biased region" description="Gly residues" evidence="6">
    <location>
        <begin position="9"/>
        <end position="21"/>
    </location>
</feature>
<feature type="domain" description="RDD" evidence="8">
    <location>
        <begin position="32"/>
        <end position="179"/>
    </location>
</feature>
<sequence length="185" mass="19066">MPPPPPGGPSGADGVPGGVPGGPYVPGNRTLPSPWKRIGARFLDGLIVGLVFGSIFSAIVLSGDDDGGLGGFGTDASFGKLYLISIMGAAVGFVWDAVCTKQFGGSPMKLAFGMRVVQAGNGEPVEWSHAIIRWAVPGALALLPLANFGGLINLVIVIVSLVFLFTKPLRQAVWDLAAKTIVVDK</sequence>
<dbReference type="EMBL" id="SOAU01000001">
    <property type="protein sequence ID" value="TDT16696.1"/>
    <property type="molecule type" value="Genomic_DNA"/>
</dbReference>
<evidence type="ECO:0000256" key="7">
    <source>
        <dbReference type="SAM" id="Phobius"/>
    </source>
</evidence>
<dbReference type="PANTHER" id="PTHR36115">
    <property type="entry name" value="PROLINE-RICH ANTIGEN HOMOLOG-RELATED"/>
    <property type="match status" value="1"/>
</dbReference>
<dbReference type="PANTHER" id="PTHR36115:SF4">
    <property type="entry name" value="MEMBRANE PROTEIN"/>
    <property type="match status" value="1"/>
</dbReference>
<keyword evidence="3 7" id="KW-0812">Transmembrane</keyword>
<evidence type="ECO:0000256" key="6">
    <source>
        <dbReference type="SAM" id="MobiDB-lite"/>
    </source>
</evidence>
<dbReference type="InterPro" id="IPR010432">
    <property type="entry name" value="RDD"/>
</dbReference>
<evidence type="ECO:0000256" key="3">
    <source>
        <dbReference type="ARBA" id="ARBA00022692"/>
    </source>
</evidence>
<evidence type="ECO:0000313" key="9">
    <source>
        <dbReference type="EMBL" id="TDT16696.1"/>
    </source>
</evidence>
<keyword evidence="5 7" id="KW-0472">Membrane</keyword>
<comment type="subcellular location">
    <subcellularLocation>
        <location evidence="1">Cell membrane</location>
        <topology evidence="1">Multi-pass membrane protein</topology>
    </subcellularLocation>
</comment>
<accession>A0A4R7I249</accession>
<keyword evidence="10" id="KW-1185">Reference proteome</keyword>
<organism evidence="9 10">
    <name type="scientific">Ilumatobacter fluminis</name>
    <dbReference type="NCBI Taxonomy" id="467091"/>
    <lineage>
        <taxon>Bacteria</taxon>
        <taxon>Bacillati</taxon>
        <taxon>Actinomycetota</taxon>
        <taxon>Acidimicrobiia</taxon>
        <taxon>Acidimicrobiales</taxon>
        <taxon>Ilumatobacteraceae</taxon>
        <taxon>Ilumatobacter</taxon>
    </lineage>
</organism>
<feature type="transmembrane region" description="Helical" evidence="7">
    <location>
        <begin position="42"/>
        <end position="61"/>
    </location>
</feature>
<gene>
    <name evidence="9" type="ORF">BDK89_2290</name>
</gene>
<feature type="transmembrane region" description="Helical" evidence="7">
    <location>
        <begin position="139"/>
        <end position="165"/>
    </location>
</feature>
<proteinExistence type="predicted"/>